<comment type="caution">
    <text evidence="1">The sequence shown here is derived from an EMBL/GenBank/DDBJ whole genome shotgun (WGS) entry which is preliminary data.</text>
</comment>
<gene>
    <name evidence="1" type="ORF">FC26_GL001488</name>
</gene>
<keyword evidence="2" id="KW-1185">Reference proteome</keyword>
<name>A0A0R2A362_9LACO</name>
<protein>
    <submittedName>
        <fullName evidence="1">CamS sex pheromone cAM373 family protein</fullName>
    </submittedName>
</protein>
<dbReference type="AlphaFoldDB" id="A0A0R2A362"/>
<evidence type="ECO:0000313" key="1">
    <source>
        <dbReference type="EMBL" id="KRM61415.1"/>
    </source>
</evidence>
<proteinExistence type="predicted"/>
<accession>A0A0R2A362</accession>
<dbReference type="Pfam" id="PF07537">
    <property type="entry name" value="CamS"/>
    <property type="match status" value="1"/>
</dbReference>
<dbReference type="PATRIC" id="fig|1423813.3.peg.1513"/>
<reference evidence="1 2" key="1">
    <citation type="journal article" date="2015" name="Genome Announc.">
        <title>Expanding the biotechnology potential of lactobacilli through comparative genomics of 213 strains and associated genera.</title>
        <authorList>
            <person name="Sun Z."/>
            <person name="Harris H.M."/>
            <person name="McCann A."/>
            <person name="Guo C."/>
            <person name="Argimon S."/>
            <person name="Zhang W."/>
            <person name="Yang X."/>
            <person name="Jeffery I.B."/>
            <person name="Cooney J.C."/>
            <person name="Kagawa T.F."/>
            <person name="Liu W."/>
            <person name="Song Y."/>
            <person name="Salvetti E."/>
            <person name="Wrobel A."/>
            <person name="Rasinkangas P."/>
            <person name="Parkhill J."/>
            <person name="Rea M.C."/>
            <person name="O'Sullivan O."/>
            <person name="Ritari J."/>
            <person name="Douillard F.P."/>
            <person name="Paul Ross R."/>
            <person name="Yang R."/>
            <person name="Briner A.E."/>
            <person name="Felis G.E."/>
            <person name="de Vos W.M."/>
            <person name="Barrangou R."/>
            <person name="Klaenhammer T.R."/>
            <person name="Caufield P.W."/>
            <person name="Cui Y."/>
            <person name="Zhang H."/>
            <person name="O'Toole P.W."/>
        </authorList>
    </citation>
    <scope>NUCLEOTIDE SEQUENCE [LARGE SCALE GENOMIC DNA]</scope>
    <source>
        <strain evidence="1 2">DSM 20634</strain>
    </source>
</reference>
<organism evidence="1 2">
    <name type="scientific">Paucilactobacillus vaccinostercus DSM 20634</name>
    <dbReference type="NCBI Taxonomy" id="1423813"/>
    <lineage>
        <taxon>Bacteria</taxon>
        <taxon>Bacillati</taxon>
        <taxon>Bacillota</taxon>
        <taxon>Bacilli</taxon>
        <taxon>Lactobacillales</taxon>
        <taxon>Lactobacillaceae</taxon>
        <taxon>Paucilactobacillus</taxon>
    </lineage>
</organism>
<dbReference type="CDD" id="cd13441">
    <property type="entry name" value="CamS_repeat_1"/>
    <property type="match status" value="1"/>
</dbReference>
<sequence length="364" mass="40029">MALMACTMILASCSFGSKSKSSSSSNYTTTGSAASGTYQGVIKNGRYRTSKSRGVTAAQNQNTFNLKSFESGLTDISKKVFSTKSYVFQEGQYLSKSTVTNWLGRKTKSNASGLNPKKGKTNGTRNPTYIQTIEEQDYMTQDGDNLKLHGITIGIGLNSVDYYKKTTDGPTYQQKISDAELKAYGQQAAQKVLKRLRQKKALKNVPIVIALYKQAANDSLVGGTYIEYNVNKGDSLSSWKTLNIKNKVLPKSSESTSSTSSDDNDSFDNFKTQVQTFFPNLSGVTAQAQYKDGTLSGMHITVTTQFYSETEITSFTQYISTAAQKYLPSGIPIDIKIQSSTDMQAFVYRDSGQKKFSSHVFDSY</sequence>
<dbReference type="Proteomes" id="UP000051733">
    <property type="component" value="Unassembled WGS sequence"/>
</dbReference>
<dbReference type="EMBL" id="AYYY01000025">
    <property type="protein sequence ID" value="KRM61415.1"/>
    <property type="molecule type" value="Genomic_DNA"/>
</dbReference>
<dbReference type="Gene3D" id="3.10.570.10">
    <property type="entry name" value="sex pheromone staph- cam373 precursor domain"/>
    <property type="match status" value="1"/>
</dbReference>
<dbReference type="PIRSF" id="PIRSF012509">
    <property type="entry name" value="CamS"/>
    <property type="match status" value="1"/>
</dbReference>
<dbReference type="STRING" id="1423813.FC26_GL001488"/>
<dbReference type="CDD" id="cd13440">
    <property type="entry name" value="CamS_repeat_2"/>
    <property type="match status" value="1"/>
</dbReference>
<dbReference type="InterPro" id="IPR011426">
    <property type="entry name" value="CamS"/>
</dbReference>
<evidence type="ECO:0000313" key="2">
    <source>
        <dbReference type="Proteomes" id="UP000051733"/>
    </source>
</evidence>